<reference evidence="2 3" key="1">
    <citation type="submission" date="2017-11" db="EMBL/GenBank/DDBJ databases">
        <title>De-novo sequencing of pomegranate (Punica granatum L.) genome.</title>
        <authorList>
            <person name="Akparov Z."/>
            <person name="Amiraslanov A."/>
            <person name="Hajiyeva S."/>
            <person name="Abbasov M."/>
            <person name="Kaur K."/>
            <person name="Hamwieh A."/>
            <person name="Solovyev V."/>
            <person name="Salamov A."/>
            <person name="Braich B."/>
            <person name="Kosarev P."/>
            <person name="Mahmoud A."/>
            <person name="Hajiyev E."/>
            <person name="Babayeva S."/>
            <person name="Izzatullayeva V."/>
            <person name="Mammadov A."/>
            <person name="Mammadov A."/>
            <person name="Sharifova S."/>
            <person name="Ojaghi J."/>
            <person name="Eynullazada K."/>
            <person name="Bayramov B."/>
            <person name="Abdulazimova A."/>
            <person name="Shahmuradov I."/>
        </authorList>
    </citation>
    <scope>NUCLEOTIDE SEQUENCE [LARGE SCALE GENOMIC DNA]</scope>
    <source>
        <strain evidence="3">cv. AG2017</strain>
        <tissue evidence="2">Leaf</tissue>
    </source>
</reference>
<organism evidence="2 3">
    <name type="scientific">Punica granatum</name>
    <name type="common">Pomegranate</name>
    <dbReference type="NCBI Taxonomy" id="22663"/>
    <lineage>
        <taxon>Eukaryota</taxon>
        <taxon>Viridiplantae</taxon>
        <taxon>Streptophyta</taxon>
        <taxon>Embryophyta</taxon>
        <taxon>Tracheophyta</taxon>
        <taxon>Spermatophyta</taxon>
        <taxon>Magnoliopsida</taxon>
        <taxon>eudicotyledons</taxon>
        <taxon>Gunneridae</taxon>
        <taxon>Pentapetalae</taxon>
        <taxon>rosids</taxon>
        <taxon>malvids</taxon>
        <taxon>Myrtales</taxon>
        <taxon>Lythraceae</taxon>
        <taxon>Punica</taxon>
    </lineage>
</organism>
<proteinExistence type="predicted"/>
<protein>
    <submittedName>
        <fullName evidence="2">Uncharacterized protein</fullName>
    </submittedName>
</protein>
<dbReference type="Proteomes" id="UP000233551">
    <property type="component" value="Unassembled WGS sequence"/>
</dbReference>
<dbReference type="EMBL" id="PGOL01005084">
    <property type="protein sequence ID" value="PKI35964.1"/>
    <property type="molecule type" value="Genomic_DNA"/>
</dbReference>
<dbReference type="AlphaFoldDB" id="A0A2I0HW82"/>
<sequence length="96" mass="10780">MRARGVGGRVRPDRQMTRKPVDSRDDRWTGRSPRRCLTTIHTPNQSRLPHRPYLEQDSDSGLDPIPHSGCTRSMCVRALDPVIDGFGALDPVQCVT</sequence>
<feature type="region of interest" description="Disordered" evidence="1">
    <location>
        <begin position="1"/>
        <end position="65"/>
    </location>
</feature>
<name>A0A2I0HW82_PUNGR</name>
<evidence type="ECO:0000256" key="1">
    <source>
        <dbReference type="SAM" id="MobiDB-lite"/>
    </source>
</evidence>
<comment type="caution">
    <text evidence="2">The sequence shown here is derived from an EMBL/GenBank/DDBJ whole genome shotgun (WGS) entry which is preliminary data.</text>
</comment>
<gene>
    <name evidence="2" type="ORF">CRG98_043646</name>
</gene>
<evidence type="ECO:0000313" key="3">
    <source>
        <dbReference type="Proteomes" id="UP000233551"/>
    </source>
</evidence>
<keyword evidence="3" id="KW-1185">Reference proteome</keyword>
<accession>A0A2I0HW82</accession>
<feature type="compositionally biased region" description="Basic and acidic residues" evidence="1">
    <location>
        <begin position="10"/>
        <end position="29"/>
    </location>
</feature>
<evidence type="ECO:0000313" key="2">
    <source>
        <dbReference type="EMBL" id="PKI35964.1"/>
    </source>
</evidence>